<proteinExistence type="predicted"/>
<dbReference type="EMBL" id="JBHTHY010000004">
    <property type="protein sequence ID" value="MFD0797260.1"/>
    <property type="molecule type" value="Genomic_DNA"/>
</dbReference>
<reference evidence="2" key="1">
    <citation type="journal article" date="2019" name="Int. J. Syst. Evol. Microbiol.">
        <title>The Global Catalogue of Microorganisms (GCM) 10K type strain sequencing project: providing services to taxonomists for standard genome sequencing and annotation.</title>
        <authorList>
            <consortium name="The Broad Institute Genomics Platform"/>
            <consortium name="The Broad Institute Genome Sequencing Center for Infectious Disease"/>
            <person name="Wu L."/>
            <person name="Ma J."/>
        </authorList>
    </citation>
    <scope>NUCLEOTIDE SEQUENCE [LARGE SCALE GENOMIC DNA]</scope>
    <source>
        <strain evidence="2">CCUG 61948</strain>
    </source>
</reference>
<dbReference type="SUPFAM" id="SSF158446">
    <property type="entry name" value="IVS-encoded protein-like"/>
    <property type="match status" value="1"/>
</dbReference>
<dbReference type="NCBIfam" id="TIGR02436">
    <property type="entry name" value="four helix bundle protein"/>
    <property type="match status" value="1"/>
</dbReference>
<comment type="caution">
    <text evidence="1">The sequence shown here is derived from an EMBL/GenBank/DDBJ whole genome shotgun (WGS) entry which is preliminary data.</text>
</comment>
<name>A0ABW3B2G8_9FLAO</name>
<sequence length="121" mass="13998">METPKFNFEDLKIYQKSLDFIDDVYDITETFPKVETYRLTSQYVRAANSIALNISEGSGGSDASFNRYLQIAIDSVRECVTCSTIAFRRNYIDNDINLQFRIKLAELSKMITALQKYLKNK</sequence>
<gene>
    <name evidence="1" type="ORF">ACFQZJ_07300</name>
</gene>
<dbReference type="Proteomes" id="UP001597012">
    <property type="component" value="Unassembled WGS sequence"/>
</dbReference>
<protein>
    <submittedName>
        <fullName evidence="1">Four helix bundle protein</fullName>
    </submittedName>
</protein>
<dbReference type="PANTHER" id="PTHR38471">
    <property type="entry name" value="FOUR HELIX BUNDLE PROTEIN"/>
    <property type="match status" value="1"/>
</dbReference>
<dbReference type="CDD" id="cd16377">
    <property type="entry name" value="23S_rRNA_IVP_like"/>
    <property type="match status" value="1"/>
</dbReference>
<evidence type="ECO:0000313" key="2">
    <source>
        <dbReference type="Proteomes" id="UP001597012"/>
    </source>
</evidence>
<accession>A0ABW3B2G8</accession>
<dbReference type="InterPro" id="IPR012657">
    <property type="entry name" value="23S_rRNA-intervening_sequence"/>
</dbReference>
<organism evidence="1 2">
    <name type="scientific">Maribacter chungangensis</name>
    <dbReference type="NCBI Taxonomy" id="1069117"/>
    <lineage>
        <taxon>Bacteria</taxon>
        <taxon>Pseudomonadati</taxon>
        <taxon>Bacteroidota</taxon>
        <taxon>Flavobacteriia</taxon>
        <taxon>Flavobacteriales</taxon>
        <taxon>Flavobacteriaceae</taxon>
        <taxon>Maribacter</taxon>
    </lineage>
</organism>
<dbReference type="PANTHER" id="PTHR38471:SF2">
    <property type="entry name" value="FOUR HELIX BUNDLE PROTEIN"/>
    <property type="match status" value="1"/>
</dbReference>
<dbReference type="RefSeq" id="WP_379933457.1">
    <property type="nucleotide sequence ID" value="NZ_JBHTHY010000004.1"/>
</dbReference>
<dbReference type="Pfam" id="PF05635">
    <property type="entry name" value="23S_rRNA_IVP"/>
    <property type="match status" value="1"/>
</dbReference>
<dbReference type="Gene3D" id="1.20.1440.60">
    <property type="entry name" value="23S rRNA-intervening sequence"/>
    <property type="match status" value="1"/>
</dbReference>
<dbReference type="InterPro" id="IPR036583">
    <property type="entry name" value="23S_rRNA_IVS_sf"/>
</dbReference>
<evidence type="ECO:0000313" key="1">
    <source>
        <dbReference type="EMBL" id="MFD0797260.1"/>
    </source>
</evidence>
<keyword evidence="2" id="KW-1185">Reference proteome</keyword>